<dbReference type="RefSeq" id="WP_003765786.1">
    <property type="nucleotide sequence ID" value="NZ_AJMT01000097.1"/>
</dbReference>
<dbReference type="PATRIC" id="fig|1095748.3.peg.1318"/>
<accession>I2NSF5</accession>
<dbReference type="AlphaFoldDB" id="I2NSF5"/>
<organism evidence="1 2">
    <name type="scientific">Neisseria sicca VK64</name>
    <dbReference type="NCBI Taxonomy" id="1095748"/>
    <lineage>
        <taxon>Bacteria</taxon>
        <taxon>Pseudomonadati</taxon>
        <taxon>Pseudomonadota</taxon>
        <taxon>Betaproteobacteria</taxon>
        <taxon>Neisseriales</taxon>
        <taxon>Neisseriaceae</taxon>
        <taxon>Neisseria</taxon>
    </lineage>
</organism>
<proteinExistence type="predicted"/>
<protein>
    <submittedName>
        <fullName evidence="1">HEAT repeat protein</fullName>
    </submittedName>
</protein>
<dbReference type="Gene3D" id="1.25.10.10">
    <property type="entry name" value="Leucine-rich Repeat Variant"/>
    <property type="match status" value="1"/>
</dbReference>
<evidence type="ECO:0000313" key="1">
    <source>
        <dbReference type="EMBL" id="EIG28766.1"/>
    </source>
</evidence>
<reference evidence="1 2" key="1">
    <citation type="submission" date="2012-04" db="EMBL/GenBank/DDBJ databases">
        <authorList>
            <person name="Harkins D.M."/>
            <person name="Madupu R."/>
            <person name="Durkin A.S."/>
            <person name="Torralba M."/>
            <person name="Methe B."/>
            <person name="Sutton G.G."/>
            <person name="Nelson K.E."/>
        </authorList>
    </citation>
    <scope>NUCLEOTIDE SEQUENCE [LARGE SCALE GENOMIC DNA]</scope>
    <source>
        <strain evidence="1 2">VK64</strain>
    </source>
</reference>
<dbReference type="EMBL" id="AJMT01000097">
    <property type="protein sequence ID" value="EIG28766.1"/>
    <property type="molecule type" value="Genomic_DNA"/>
</dbReference>
<dbReference type="InterPro" id="IPR011989">
    <property type="entry name" value="ARM-like"/>
</dbReference>
<gene>
    <name evidence="1" type="ORF">HMPREF1051_0045</name>
</gene>
<sequence length="270" mass="31844">MKNKDSLSFDAYLTCKNLSATELLNILLNSNTQIRYEAARRLQFFRYREISDIVKNVLLTSRYSRHREIAVFILGQIQNKLNKSELEEVLSLLIDFINNDKSINVKSSAISSLGHLFHYYDLGEEEFCAIEEKIQLIWRIHRYSIVMATAFSSAFFPKRDYIEEYLIKNLNSRHLKVISWIVYALKEKSYHSKLIETLLLNKLDHFHIKSYIYSEIAAYLISTGSEKIIPYIENMVLTQNKIDDEIYMALKHNSSKRFSSIRKIMLEKFQ</sequence>
<name>I2NSF5_NEISI</name>
<evidence type="ECO:0000313" key="2">
    <source>
        <dbReference type="Proteomes" id="UP000004473"/>
    </source>
</evidence>
<comment type="caution">
    <text evidence="1">The sequence shown here is derived from an EMBL/GenBank/DDBJ whole genome shotgun (WGS) entry which is preliminary data.</text>
</comment>
<dbReference type="SUPFAM" id="SSF48371">
    <property type="entry name" value="ARM repeat"/>
    <property type="match status" value="1"/>
</dbReference>
<dbReference type="Proteomes" id="UP000004473">
    <property type="component" value="Unassembled WGS sequence"/>
</dbReference>
<dbReference type="InterPro" id="IPR016024">
    <property type="entry name" value="ARM-type_fold"/>
</dbReference>